<keyword evidence="5 8" id="KW-0378">Hydrolase</keyword>
<dbReference type="InterPro" id="IPR050738">
    <property type="entry name" value="Sulfatase"/>
</dbReference>
<dbReference type="GO" id="GO:0046872">
    <property type="term" value="F:metal ion binding"/>
    <property type="evidence" value="ECO:0007669"/>
    <property type="project" value="UniProtKB-KW"/>
</dbReference>
<keyword evidence="4" id="KW-0732">Signal</keyword>
<keyword evidence="6" id="KW-0106">Calcium</keyword>
<dbReference type="InterPro" id="IPR017850">
    <property type="entry name" value="Alkaline_phosphatase_core_sf"/>
</dbReference>
<dbReference type="PANTHER" id="PTHR42693">
    <property type="entry name" value="ARYLSULFATASE FAMILY MEMBER"/>
    <property type="match status" value="1"/>
</dbReference>
<dbReference type="Pfam" id="PF00884">
    <property type="entry name" value="Sulfatase"/>
    <property type="match status" value="1"/>
</dbReference>
<dbReference type="CDD" id="cd16155">
    <property type="entry name" value="sulfatase_like"/>
    <property type="match status" value="1"/>
</dbReference>
<evidence type="ECO:0000256" key="4">
    <source>
        <dbReference type="ARBA" id="ARBA00022729"/>
    </source>
</evidence>
<evidence type="ECO:0000256" key="6">
    <source>
        <dbReference type="ARBA" id="ARBA00022837"/>
    </source>
</evidence>
<name>A0A1U9NLQ4_9BACT</name>
<protein>
    <submittedName>
        <fullName evidence="8">Arylsulfatase</fullName>
        <ecNumber evidence="8">3.1.6.1</ecNumber>
    </submittedName>
</protein>
<dbReference type="InterPro" id="IPR000917">
    <property type="entry name" value="Sulfatase_N"/>
</dbReference>
<dbReference type="SUPFAM" id="SSF53649">
    <property type="entry name" value="Alkaline phosphatase-like"/>
    <property type="match status" value="1"/>
</dbReference>
<dbReference type="Gene3D" id="3.40.720.10">
    <property type="entry name" value="Alkaline Phosphatase, subunit A"/>
    <property type="match status" value="1"/>
</dbReference>
<dbReference type="PROSITE" id="PS00149">
    <property type="entry name" value="SULFATASE_2"/>
    <property type="match status" value="1"/>
</dbReference>
<dbReference type="KEGG" id="alus:STSP2_02015"/>
<evidence type="ECO:0000256" key="1">
    <source>
        <dbReference type="ARBA" id="ARBA00001913"/>
    </source>
</evidence>
<dbReference type="RefSeq" id="WP_205847857.1">
    <property type="nucleotide sequence ID" value="NZ_CP019791.1"/>
</dbReference>
<organism evidence="8 9">
    <name type="scientific">Anaerohalosphaera lusitana</name>
    <dbReference type="NCBI Taxonomy" id="1936003"/>
    <lineage>
        <taxon>Bacteria</taxon>
        <taxon>Pseudomonadati</taxon>
        <taxon>Planctomycetota</taxon>
        <taxon>Phycisphaerae</taxon>
        <taxon>Sedimentisphaerales</taxon>
        <taxon>Anaerohalosphaeraceae</taxon>
        <taxon>Anaerohalosphaera</taxon>
    </lineage>
</organism>
<dbReference type="STRING" id="1936003.STSP2_02015"/>
<gene>
    <name evidence="8" type="ORF">STSP2_02015</name>
</gene>
<dbReference type="PROSITE" id="PS51318">
    <property type="entry name" value="TAT"/>
    <property type="match status" value="1"/>
</dbReference>
<accession>A0A1U9NLQ4</accession>
<evidence type="ECO:0000256" key="3">
    <source>
        <dbReference type="ARBA" id="ARBA00022723"/>
    </source>
</evidence>
<dbReference type="InterPro" id="IPR024607">
    <property type="entry name" value="Sulfatase_CS"/>
</dbReference>
<dbReference type="EC" id="3.1.6.1" evidence="8"/>
<keyword evidence="9" id="KW-1185">Reference proteome</keyword>
<comment type="cofactor">
    <cofactor evidence="1">
        <name>Ca(2+)</name>
        <dbReference type="ChEBI" id="CHEBI:29108"/>
    </cofactor>
</comment>
<evidence type="ECO:0000313" key="9">
    <source>
        <dbReference type="Proteomes" id="UP000189674"/>
    </source>
</evidence>
<dbReference type="EMBL" id="CP019791">
    <property type="protein sequence ID" value="AQT68839.1"/>
    <property type="molecule type" value="Genomic_DNA"/>
</dbReference>
<evidence type="ECO:0000313" key="8">
    <source>
        <dbReference type="EMBL" id="AQT68839.1"/>
    </source>
</evidence>
<keyword evidence="3" id="KW-0479">Metal-binding</keyword>
<dbReference type="InterPro" id="IPR006311">
    <property type="entry name" value="TAT_signal"/>
</dbReference>
<comment type="similarity">
    <text evidence="2">Belongs to the sulfatase family.</text>
</comment>
<reference evidence="9" key="1">
    <citation type="submission" date="2017-02" db="EMBL/GenBank/DDBJ databases">
        <title>Comparative genomics and description of representatives of a novel lineage of planctomycetes thriving in anoxic sediments.</title>
        <authorList>
            <person name="Spring S."/>
            <person name="Bunk B."/>
            <person name="Sproer C."/>
        </authorList>
    </citation>
    <scope>NUCLEOTIDE SEQUENCE [LARGE SCALE GENOMIC DNA]</scope>
    <source>
        <strain evidence="9">ST-NAGAB-D1</strain>
    </source>
</reference>
<feature type="domain" description="Sulfatase N-terminal" evidence="7">
    <location>
        <begin position="39"/>
        <end position="382"/>
    </location>
</feature>
<dbReference type="GO" id="GO:0004065">
    <property type="term" value="F:arylsulfatase activity"/>
    <property type="evidence" value="ECO:0007669"/>
    <property type="project" value="UniProtKB-EC"/>
</dbReference>
<dbReference type="Proteomes" id="UP000189674">
    <property type="component" value="Chromosome"/>
</dbReference>
<evidence type="ECO:0000256" key="5">
    <source>
        <dbReference type="ARBA" id="ARBA00022801"/>
    </source>
</evidence>
<sequence precursor="true">MGISRRNFLKNVGMSLAACTLTGTAARALGEEPKKNTKPNVLFIFADDQTYECVRALGNDEIKTPNLDRLVNEGTTFTHAYNMGAWHGAVCVASRTMLNTGRHLWDAREKEKSLNSEAEKGHFWSQYMQRAGYDTYFSGKWHVKTDVNQLFDTVSHVRPGMPRSVNQAYNRPVEGEEDKWKPWDKKFGGYWQGGKHWSEVLGDDGVKFLDKAAEKEDPFFMYLAFNAPHDPRQSPKEYVDKYPLLDVKLPENFLPEYPHKDAMGCGKWLRDEKLAPFPRTEYSVKVHRQEYYAIIDHMDAQVGRILDKLEETGQKDNTYIFFTADHGLSCGHHGLMGKQNMYDHSVRVPLMVVGPGIPASKKLETPVYLQDIMPTTLELAGVEKPEQVAFNSLLPLVSGEKKSSYDAVYGGYMNLQRMITKDGFKMILYPKISKVLLFDLESDPLETTNLADMEKYGKTVAKLSKSMAKLQKSMQDPLDLSEAYSELFTPRTQ</sequence>
<dbReference type="PANTHER" id="PTHR42693:SF42">
    <property type="entry name" value="ARYLSULFATASE G"/>
    <property type="match status" value="1"/>
</dbReference>
<proteinExistence type="inferred from homology"/>
<evidence type="ECO:0000256" key="2">
    <source>
        <dbReference type="ARBA" id="ARBA00008779"/>
    </source>
</evidence>
<dbReference type="AlphaFoldDB" id="A0A1U9NLQ4"/>
<evidence type="ECO:0000259" key="7">
    <source>
        <dbReference type="Pfam" id="PF00884"/>
    </source>
</evidence>